<dbReference type="GO" id="GO:0005886">
    <property type="term" value="C:plasma membrane"/>
    <property type="evidence" value="ECO:0007669"/>
    <property type="project" value="TreeGrafter"/>
</dbReference>
<evidence type="ECO:0000256" key="1">
    <source>
        <dbReference type="ARBA" id="ARBA00012528"/>
    </source>
</evidence>
<evidence type="ECO:0000259" key="4">
    <source>
        <dbReference type="PROSITE" id="PS50110"/>
    </source>
</evidence>
<gene>
    <name evidence="6" type="ORF">GGQ66_000390</name>
</gene>
<comment type="catalytic activity">
    <reaction evidence="2">
        <text>2 GTP = 3',3'-c-di-GMP + 2 diphosphate</text>
        <dbReference type="Rhea" id="RHEA:24898"/>
        <dbReference type="ChEBI" id="CHEBI:33019"/>
        <dbReference type="ChEBI" id="CHEBI:37565"/>
        <dbReference type="ChEBI" id="CHEBI:58805"/>
        <dbReference type="EC" id="2.7.7.65"/>
    </reaction>
</comment>
<proteinExistence type="predicted"/>
<feature type="modified residue" description="4-aspartylphosphate" evidence="3">
    <location>
        <position position="62"/>
    </location>
</feature>
<reference evidence="6 7" key="1">
    <citation type="submission" date="2020-08" db="EMBL/GenBank/DDBJ databases">
        <title>Genomic Encyclopedia of Type Strains, Phase IV (KMG-IV): sequencing the most valuable type-strain genomes for metagenomic binning, comparative biology and taxonomic classification.</title>
        <authorList>
            <person name="Goeker M."/>
        </authorList>
    </citation>
    <scope>NUCLEOTIDE SEQUENCE [LARGE SCALE GENOMIC DNA]</scope>
    <source>
        <strain evidence="6 7">DSM 26385</strain>
    </source>
</reference>
<sequence>MTSVNEATASRLPTVLIVDDDRVNRAALAEALQSDCRLLLAKDGESALQRLREEDVSLVLLDISMPGMDGYEVLHLIKSDPQRADLGVIFITGQASEADEERGLLLGAADYITKPVRPTIVRARVNIHLKLAAQRRELERLSREDWLTGLANRRSFEEAFARAIRGAMEHDQPIGVALLDVDHFKQFNDRYGHAEGDRALQAVARVLAEMTGRSGEIAARYGGEEFVLLKSGPHDLAAFLDEVRTKVTGLGILHEASATAGVLTVSLGGVVAQAAGLDTPAALLRRADELLYTSKRDGRNRVTVAEYVPAAG</sequence>
<dbReference type="Gene3D" id="3.40.50.2300">
    <property type="match status" value="1"/>
</dbReference>
<dbReference type="InterPro" id="IPR043128">
    <property type="entry name" value="Rev_trsase/Diguanyl_cyclase"/>
</dbReference>
<dbReference type="Gene3D" id="3.30.70.270">
    <property type="match status" value="1"/>
</dbReference>
<dbReference type="PANTHER" id="PTHR45138">
    <property type="entry name" value="REGULATORY COMPONENTS OF SENSORY TRANSDUCTION SYSTEM"/>
    <property type="match status" value="1"/>
</dbReference>
<dbReference type="PROSITE" id="PS50110">
    <property type="entry name" value="RESPONSE_REGULATORY"/>
    <property type="match status" value="1"/>
</dbReference>
<evidence type="ECO:0000256" key="2">
    <source>
        <dbReference type="ARBA" id="ARBA00034247"/>
    </source>
</evidence>
<dbReference type="GO" id="GO:0043709">
    <property type="term" value="P:cell adhesion involved in single-species biofilm formation"/>
    <property type="evidence" value="ECO:0007669"/>
    <property type="project" value="TreeGrafter"/>
</dbReference>
<dbReference type="SMART" id="SM00448">
    <property type="entry name" value="REC"/>
    <property type="match status" value="1"/>
</dbReference>
<accession>A0A7W6P0M4</accession>
<organism evidence="6 7">
    <name type="scientific">Allorhizobium borbori</name>
    <dbReference type="NCBI Taxonomy" id="485907"/>
    <lineage>
        <taxon>Bacteria</taxon>
        <taxon>Pseudomonadati</taxon>
        <taxon>Pseudomonadota</taxon>
        <taxon>Alphaproteobacteria</taxon>
        <taxon>Hyphomicrobiales</taxon>
        <taxon>Rhizobiaceae</taxon>
        <taxon>Rhizobium/Agrobacterium group</taxon>
        <taxon>Allorhizobium</taxon>
    </lineage>
</organism>
<dbReference type="PANTHER" id="PTHR45138:SF9">
    <property type="entry name" value="DIGUANYLATE CYCLASE DGCM-RELATED"/>
    <property type="match status" value="1"/>
</dbReference>
<protein>
    <recommendedName>
        <fullName evidence="1">diguanylate cyclase</fullName>
        <ecNumber evidence="1">2.7.7.65</ecNumber>
    </recommendedName>
</protein>
<evidence type="ECO:0000256" key="3">
    <source>
        <dbReference type="PROSITE-ProRule" id="PRU00169"/>
    </source>
</evidence>
<dbReference type="InterPro" id="IPR000160">
    <property type="entry name" value="GGDEF_dom"/>
</dbReference>
<dbReference type="GO" id="GO:0052621">
    <property type="term" value="F:diguanylate cyclase activity"/>
    <property type="evidence" value="ECO:0007669"/>
    <property type="project" value="UniProtKB-EC"/>
</dbReference>
<dbReference type="FunFam" id="3.30.70.270:FF:000001">
    <property type="entry name" value="Diguanylate cyclase domain protein"/>
    <property type="match status" value="1"/>
</dbReference>
<keyword evidence="7" id="KW-1185">Reference proteome</keyword>
<feature type="domain" description="Response regulatory" evidence="4">
    <location>
        <begin position="14"/>
        <end position="129"/>
    </location>
</feature>
<dbReference type="EMBL" id="JACIDU010000001">
    <property type="protein sequence ID" value="MBB4101874.1"/>
    <property type="molecule type" value="Genomic_DNA"/>
</dbReference>
<dbReference type="InterPro" id="IPR001789">
    <property type="entry name" value="Sig_transdc_resp-reg_receiver"/>
</dbReference>
<dbReference type="NCBIfam" id="TIGR00254">
    <property type="entry name" value="GGDEF"/>
    <property type="match status" value="1"/>
</dbReference>
<dbReference type="SMART" id="SM00267">
    <property type="entry name" value="GGDEF"/>
    <property type="match status" value="1"/>
</dbReference>
<name>A0A7W6P0M4_9HYPH</name>
<dbReference type="Pfam" id="PF00072">
    <property type="entry name" value="Response_reg"/>
    <property type="match status" value="1"/>
</dbReference>
<dbReference type="InterPro" id="IPR029787">
    <property type="entry name" value="Nucleotide_cyclase"/>
</dbReference>
<dbReference type="RefSeq" id="WP_183788841.1">
    <property type="nucleotide sequence ID" value="NZ_JACIDU010000001.1"/>
</dbReference>
<dbReference type="InterPro" id="IPR011006">
    <property type="entry name" value="CheY-like_superfamily"/>
</dbReference>
<evidence type="ECO:0000259" key="5">
    <source>
        <dbReference type="PROSITE" id="PS50887"/>
    </source>
</evidence>
<keyword evidence="3" id="KW-0597">Phosphoprotein</keyword>
<feature type="domain" description="GGDEF" evidence="5">
    <location>
        <begin position="172"/>
        <end position="307"/>
    </location>
</feature>
<dbReference type="EC" id="2.7.7.65" evidence="1"/>
<evidence type="ECO:0000313" key="6">
    <source>
        <dbReference type="EMBL" id="MBB4101874.1"/>
    </source>
</evidence>
<dbReference type="CDD" id="cd01949">
    <property type="entry name" value="GGDEF"/>
    <property type="match status" value="1"/>
</dbReference>
<dbReference type="AlphaFoldDB" id="A0A7W6P0M4"/>
<dbReference type="GO" id="GO:1902201">
    <property type="term" value="P:negative regulation of bacterial-type flagellum-dependent cell motility"/>
    <property type="evidence" value="ECO:0007669"/>
    <property type="project" value="TreeGrafter"/>
</dbReference>
<dbReference type="SUPFAM" id="SSF55073">
    <property type="entry name" value="Nucleotide cyclase"/>
    <property type="match status" value="1"/>
</dbReference>
<dbReference type="PROSITE" id="PS50887">
    <property type="entry name" value="GGDEF"/>
    <property type="match status" value="1"/>
</dbReference>
<dbReference type="InterPro" id="IPR050469">
    <property type="entry name" value="Diguanylate_Cyclase"/>
</dbReference>
<dbReference type="Pfam" id="PF00990">
    <property type="entry name" value="GGDEF"/>
    <property type="match status" value="1"/>
</dbReference>
<dbReference type="SUPFAM" id="SSF52172">
    <property type="entry name" value="CheY-like"/>
    <property type="match status" value="1"/>
</dbReference>
<evidence type="ECO:0000313" key="7">
    <source>
        <dbReference type="Proteomes" id="UP000584824"/>
    </source>
</evidence>
<dbReference type="Proteomes" id="UP000584824">
    <property type="component" value="Unassembled WGS sequence"/>
</dbReference>
<dbReference type="GO" id="GO:0000160">
    <property type="term" value="P:phosphorelay signal transduction system"/>
    <property type="evidence" value="ECO:0007669"/>
    <property type="project" value="InterPro"/>
</dbReference>
<comment type="caution">
    <text evidence="6">The sequence shown here is derived from an EMBL/GenBank/DDBJ whole genome shotgun (WGS) entry which is preliminary data.</text>
</comment>